<dbReference type="GeneID" id="106470966"/>
<dbReference type="PROSITE" id="PS51394">
    <property type="entry name" value="PFU"/>
    <property type="match status" value="1"/>
</dbReference>
<evidence type="ECO:0000256" key="3">
    <source>
        <dbReference type="ARBA" id="ARBA00022490"/>
    </source>
</evidence>
<keyword evidence="3" id="KW-0963">Cytoplasm</keyword>
<dbReference type="RefSeq" id="XP_013787011.1">
    <property type="nucleotide sequence ID" value="XM_013931557.2"/>
</dbReference>
<dbReference type="InterPro" id="IPR038122">
    <property type="entry name" value="PFU_sf"/>
</dbReference>
<dbReference type="InterPro" id="IPR015943">
    <property type="entry name" value="WD40/YVTN_repeat-like_dom_sf"/>
</dbReference>
<dbReference type="SUPFAM" id="SSF48371">
    <property type="entry name" value="ARM repeat"/>
    <property type="match status" value="1"/>
</dbReference>
<accession>A0ABM1BR29</accession>
<dbReference type="Pfam" id="PF08324">
    <property type="entry name" value="PUL"/>
    <property type="match status" value="1"/>
</dbReference>
<dbReference type="PROSITE" id="PS50294">
    <property type="entry name" value="WD_REPEATS_REGION"/>
    <property type="match status" value="2"/>
</dbReference>
<dbReference type="SMART" id="SM00320">
    <property type="entry name" value="WD40"/>
    <property type="match status" value="7"/>
</dbReference>
<evidence type="ECO:0000256" key="6">
    <source>
        <dbReference type="PROSITE-ProRule" id="PRU00221"/>
    </source>
</evidence>
<dbReference type="PROSITE" id="PS50082">
    <property type="entry name" value="WD_REPEATS_2"/>
    <property type="match status" value="4"/>
</dbReference>
<keyword evidence="5" id="KW-0677">Repeat</keyword>
<evidence type="ECO:0000259" key="8">
    <source>
        <dbReference type="PROSITE" id="PS51394"/>
    </source>
</evidence>
<feature type="domain" description="PUL" evidence="9">
    <location>
        <begin position="532"/>
        <end position="787"/>
    </location>
</feature>
<evidence type="ECO:0000313" key="11">
    <source>
        <dbReference type="RefSeq" id="XP_013787011.1"/>
    </source>
</evidence>
<dbReference type="Gene3D" id="1.25.10.10">
    <property type="entry name" value="Leucine-rich Repeat Variant"/>
    <property type="match status" value="1"/>
</dbReference>
<evidence type="ECO:0000256" key="1">
    <source>
        <dbReference type="ARBA" id="ARBA00004496"/>
    </source>
</evidence>
<feature type="region of interest" description="Disordered" evidence="7">
    <location>
        <begin position="474"/>
        <end position="494"/>
    </location>
</feature>
<dbReference type="CDD" id="cd00200">
    <property type="entry name" value="WD40"/>
    <property type="match status" value="1"/>
</dbReference>
<evidence type="ECO:0000256" key="4">
    <source>
        <dbReference type="ARBA" id="ARBA00022574"/>
    </source>
</evidence>
<organism evidence="10 11">
    <name type="scientific">Limulus polyphemus</name>
    <name type="common">Atlantic horseshoe crab</name>
    <dbReference type="NCBI Taxonomy" id="6850"/>
    <lineage>
        <taxon>Eukaryota</taxon>
        <taxon>Metazoa</taxon>
        <taxon>Ecdysozoa</taxon>
        <taxon>Arthropoda</taxon>
        <taxon>Chelicerata</taxon>
        <taxon>Merostomata</taxon>
        <taxon>Xiphosura</taxon>
        <taxon>Limulidae</taxon>
        <taxon>Limulus</taxon>
    </lineage>
</organism>
<protein>
    <submittedName>
        <fullName evidence="11">Phospholipase A-2-activating protein-like isoform X1</fullName>
    </submittedName>
</protein>
<dbReference type="InterPro" id="IPR001680">
    <property type="entry name" value="WD40_rpt"/>
</dbReference>
<dbReference type="InterPro" id="IPR036322">
    <property type="entry name" value="WD40_repeat_dom_sf"/>
</dbReference>
<dbReference type="PROSITE" id="PS51396">
    <property type="entry name" value="PUL"/>
    <property type="match status" value="1"/>
</dbReference>
<feature type="repeat" description="WD" evidence="6">
    <location>
        <begin position="12"/>
        <end position="44"/>
    </location>
</feature>
<evidence type="ECO:0000256" key="2">
    <source>
        <dbReference type="ARBA" id="ARBA00008495"/>
    </source>
</evidence>
<keyword evidence="4 6" id="KW-0853">WD repeat</keyword>
<dbReference type="Gene3D" id="2.130.10.10">
    <property type="entry name" value="YVTN repeat-like/Quinoprotein amine dehydrogenase"/>
    <property type="match status" value="1"/>
</dbReference>
<dbReference type="InterPro" id="IPR011989">
    <property type="entry name" value="ARM-like"/>
</dbReference>
<proteinExistence type="inferred from homology"/>
<feature type="domain" description="PFU" evidence="8">
    <location>
        <begin position="362"/>
        <end position="460"/>
    </location>
</feature>
<dbReference type="PANTHER" id="PTHR19849">
    <property type="entry name" value="PHOSPHOLIPASE A-2-ACTIVATING PROTEIN"/>
    <property type="match status" value="1"/>
</dbReference>
<dbReference type="InterPro" id="IPR013535">
    <property type="entry name" value="PUL_dom"/>
</dbReference>
<dbReference type="PANTHER" id="PTHR19849:SF0">
    <property type="entry name" value="PHOSPHOLIPASE A-2-ACTIVATING PROTEIN"/>
    <property type="match status" value="1"/>
</dbReference>
<feature type="repeat" description="WD" evidence="6">
    <location>
        <begin position="225"/>
        <end position="257"/>
    </location>
</feature>
<comment type="subcellular location">
    <subcellularLocation>
        <location evidence="1">Cytoplasm</location>
    </subcellularLocation>
</comment>
<feature type="repeat" description="WD" evidence="6">
    <location>
        <begin position="145"/>
        <end position="176"/>
    </location>
</feature>
<evidence type="ECO:0000259" key="9">
    <source>
        <dbReference type="PROSITE" id="PS51396"/>
    </source>
</evidence>
<evidence type="ECO:0000256" key="7">
    <source>
        <dbReference type="SAM" id="MobiDB-lite"/>
    </source>
</evidence>
<keyword evidence="10" id="KW-1185">Reference proteome</keyword>
<dbReference type="Pfam" id="PF00400">
    <property type="entry name" value="WD40"/>
    <property type="match status" value="6"/>
</dbReference>
<gene>
    <name evidence="11" type="primary">LOC106470966</name>
</gene>
<evidence type="ECO:0000256" key="5">
    <source>
        <dbReference type="ARBA" id="ARBA00022737"/>
    </source>
</evidence>
<name>A0ABM1BR29_LIMPO</name>
<evidence type="ECO:0000313" key="10">
    <source>
        <dbReference type="Proteomes" id="UP000694941"/>
    </source>
</evidence>
<comment type="similarity">
    <text evidence="2">Belongs to the WD repeat PLAP family.</text>
</comment>
<sequence>MDKLRFKLRFSLLGHSSDVRAVAASYYPEGSVVTGSRDRTTRLWAPNENDPGFTEVHCMSGPTNFVSCICTLPPSDQHPFGFILVGSNDCSIYCFSLDSPEPIYKLLGHSGTVCALAAGKFGTIVSGSWDKTARVWLGQKCMMTLEGHQAAVWAVQVLPEQGLILTGSADKTVRMWRAGKCEKVFSGHEDCVRGLAAFSPLEFLSCSNDATIRHWRITGECLKVYYGHSNYIYSISVLPDADGFVSCGEDRTVRVWSNGECVQTLAIPAQSAWSVTCLSNGDFVVGTSDGVARVFTQNPSLQASKEELKAFEEELSKAALPAGEIGDLKINELPGKEVLLEPGTLDGQTKMVRDGTAVSAHQWSAAEGKWIKIGDVVGASGSTPSTSGKTLFEGEEYDYVFSVDIEEGKTLKLPYNVTEDPWLAAQKFIHKHELSQYYLDQIANFIINNTKGVILGETSSQVFDPFTGSSRYIPKSNGSGGRVEGTDPFTGGGRYVPTVKDQACEKKENVSGGNSVNGSGPSGDTTGTVLKAYFPQSIYLRFDTANIDGIRKKLVEFNEKIPLSQQVTASEIVSVLNLIDSEEDPTDQQMASLEKIIHWPKEYVFPALDILRLAVRNFPVNQRVSETAGVQMCKHLLNFVQDNEPAPNQFLALRTLCNLFCHKPGENITLNQRDRILTEILSSVDSGNKNIQIARATLLLNYSVAFHKQHDLQAKCQCLSGAAVLLPTFPDNEARFRLLVTIGTLIWGDSDVIEYAKSLDLLSLIEKFKKIKEPEKIENCAETLIAVLK</sequence>
<dbReference type="SUPFAM" id="SSF50978">
    <property type="entry name" value="WD40 repeat-like"/>
    <property type="match status" value="1"/>
</dbReference>
<dbReference type="Gene3D" id="3.10.20.870">
    <property type="entry name" value="PFU (PLAA family ubiquitin binding), C-terminal domain"/>
    <property type="match status" value="1"/>
</dbReference>
<dbReference type="Pfam" id="PF09070">
    <property type="entry name" value="PFU"/>
    <property type="match status" value="1"/>
</dbReference>
<feature type="repeat" description="WD" evidence="6">
    <location>
        <begin position="106"/>
        <end position="136"/>
    </location>
</feature>
<dbReference type="InterPro" id="IPR016024">
    <property type="entry name" value="ARM-type_fold"/>
</dbReference>
<dbReference type="InterPro" id="IPR015155">
    <property type="entry name" value="PFU"/>
</dbReference>
<dbReference type="Proteomes" id="UP000694941">
    <property type="component" value="Unplaced"/>
</dbReference>
<reference evidence="11" key="1">
    <citation type="submission" date="2025-08" db="UniProtKB">
        <authorList>
            <consortium name="RefSeq"/>
        </authorList>
    </citation>
    <scope>IDENTIFICATION</scope>
    <source>
        <tissue evidence="11">Muscle</tissue>
    </source>
</reference>